<dbReference type="Pfam" id="PF00485">
    <property type="entry name" value="PRK"/>
    <property type="match status" value="1"/>
</dbReference>
<dbReference type="Proteomes" id="UP000002366">
    <property type="component" value="Chromosome"/>
</dbReference>
<dbReference type="GO" id="GO:0005524">
    <property type="term" value="F:ATP binding"/>
    <property type="evidence" value="ECO:0007669"/>
    <property type="project" value="InterPro"/>
</dbReference>
<keyword evidence="2" id="KW-0808">Transferase</keyword>
<gene>
    <name evidence="2" type="ordered locus">Amico_0423</name>
</gene>
<evidence type="ECO:0000313" key="2">
    <source>
        <dbReference type="EMBL" id="ADE56565.1"/>
    </source>
</evidence>
<reference evidence="2 3" key="1">
    <citation type="journal article" date="2010" name="Stand. Genomic Sci.">
        <title>Complete genome sequence of Aminobacterium colombiense type strain (ALA-1).</title>
        <authorList>
            <person name="Chertkov O."/>
            <person name="Sikorski J."/>
            <person name="Brambilla E."/>
            <person name="Lapidus A."/>
            <person name="Copeland A."/>
            <person name="Glavina Del Rio T."/>
            <person name="Nolan M."/>
            <person name="Lucas S."/>
            <person name="Tice H."/>
            <person name="Cheng J.F."/>
            <person name="Han C."/>
            <person name="Detter J.C."/>
            <person name="Bruce D."/>
            <person name="Tapia R."/>
            <person name="Goodwin L."/>
            <person name="Pitluck S."/>
            <person name="Liolios K."/>
            <person name="Ivanova N."/>
            <person name="Mavromatis K."/>
            <person name="Ovchinnikova G."/>
            <person name="Pati A."/>
            <person name="Chen A."/>
            <person name="Palaniappan K."/>
            <person name="Land M."/>
            <person name="Hauser L."/>
            <person name="Chang Y.J."/>
            <person name="Jeffries C.D."/>
            <person name="Spring S."/>
            <person name="Rohde M."/>
            <person name="Goker M."/>
            <person name="Bristow J."/>
            <person name="Eisen J.A."/>
            <person name="Markowitz V."/>
            <person name="Hugenholtz P."/>
            <person name="Kyrpides N.C."/>
            <person name="Klenk H.P."/>
        </authorList>
    </citation>
    <scope>NUCLEOTIDE SEQUENCE [LARGE SCALE GENOMIC DNA]</scope>
    <source>
        <strain evidence="3">DSM 12261 / ALA-1</strain>
    </source>
</reference>
<dbReference type="GO" id="GO:0016301">
    <property type="term" value="F:kinase activity"/>
    <property type="evidence" value="ECO:0007669"/>
    <property type="project" value="UniProtKB-KW"/>
</dbReference>
<dbReference type="SUPFAM" id="SSF55186">
    <property type="entry name" value="ThrRS/AlaRS common domain"/>
    <property type="match status" value="1"/>
</dbReference>
<dbReference type="AlphaFoldDB" id="D5EDD3"/>
<dbReference type="Gene3D" id="3.40.50.300">
    <property type="entry name" value="P-loop containing nucleotide triphosphate hydrolases"/>
    <property type="match status" value="1"/>
</dbReference>
<dbReference type="InterPro" id="IPR018163">
    <property type="entry name" value="Thr/Ala-tRNA-synth_IIc_edit"/>
</dbReference>
<dbReference type="eggNOG" id="COG0441">
    <property type="taxonomic scope" value="Bacteria"/>
</dbReference>
<dbReference type="SUPFAM" id="SSF52540">
    <property type="entry name" value="P-loop containing nucleoside triphosphate hydrolases"/>
    <property type="match status" value="1"/>
</dbReference>
<dbReference type="RefSeq" id="WP_013047831.1">
    <property type="nucleotide sequence ID" value="NC_014011.1"/>
</dbReference>
<sequence>MSFQINIRNYHTCECSSAMSGKDVLSKADIDGGSHIVAWRVNSYLRPLGWVVDEDSEVEFVDTSSFEGMEVYRRSLSFSLVLAAQRALGKNVTIKHSISDGYYWELPDRDLTEEEVLRINKALRDLVNRDVPITREVVPLDKARRIFERQGNPESARLFMWAAEDPVELYRCEDNYGFYYAPLAPSTGYLRVFELKYFPPGMVLQFPTVSYPDRLPPFRASKKLSGVFLDYAKWLEILGLKTMDSFHAKIAQGKGLELVLISEAFHSQRLSRIAEDVALREKTKVIVIAGPSGSGKTTTAKRLKIQLQVCGLNPTVISLDNYFVDREKTPLDEQGNYDFEVLEAIDLDLLESQLAKLLKGEEVRVPEFDFIKGKKFPGATLRLNKHDVLIIEGIHGLNEKVTAVVPEEMKFGIFVSPLTGINLDEHNRTSTTDNRLLRRMIRDYRTRGHSAERTLDLWPSVIKGAREYIFPYQSSAVAMFNSSLPYELAVLRGYAQPLLQTVPESSSMHGEARRLLSMLKFVPPLPSENVPSNSILREFIGGGCYEH</sequence>
<proteinExistence type="predicted"/>
<dbReference type="HOGENOM" id="CLU_023775_1_0_0"/>
<keyword evidence="2" id="KW-0418">Kinase</keyword>
<dbReference type="InterPro" id="IPR006083">
    <property type="entry name" value="PRK/URK"/>
</dbReference>
<dbReference type="PANTHER" id="PTHR10285">
    <property type="entry name" value="URIDINE KINASE"/>
    <property type="match status" value="1"/>
</dbReference>
<dbReference type="InterPro" id="IPR027417">
    <property type="entry name" value="P-loop_NTPase"/>
</dbReference>
<dbReference type="STRING" id="572547.Amico_0423"/>
<evidence type="ECO:0000259" key="1">
    <source>
        <dbReference type="SMART" id="SM00382"/>
    </source>
</evidence>
<dbReference type="Gene3D" id="3.30.980.10">
    <property type="entry name" value="Threonyl-trna Synthetase, Chain A, domain 2"/>
    <property type="match status" value="1"/>
</dbReference>
<evidence type="ECO:0000313" key="3">
    <source>
        <dbReference type="Proteomes" id="UP000002366"/>
    </source>
</evidence>
<dbReference type="eggNOG" id="COG0572">
    <property type="taxonomic scope" value="Bacteria"/>
</dbReference>
<feature type="domain" description="AAA+ ATPase" evidence="1">
    <location>
        <begin position="282"/>
        <end position="456"/>
    </location>
</feature>
<dbReference type="CDD" id="cd02028">
    <property type="entry name" value="UMPK_like"/>
    <property type="match status" value="1"/>
</dbReference>
<accession>D5EDD3</accession>
<dbReference type="InterPro" id="IPR003593">
    <property type="entry name" value="AAA+_ATPase"/>
</dbReference>
<organism evidence="2 3">
    <name type="scientific">Aminobacterium colombiense (strain DSM 12261 / ALA-1)</name>
    <dbReference type="NCBI Taxonomy" id="572547"/>
    <lineage>
        <taxon>Bacteria</taxon>
        <taxon>Thermotogati</taxon>
        <taxon>Synergistota</taxon>
        <taxon>Synergistia</taxon>
        <taxon>Synergistales</taxon>
        <taxon>Aminobacteriaceae</taxon>
        <taxon>Aminobacterium</taxon>
    </lineage>
</organism>
<protein>
    <submittedName>
        <fullName evidence="2">Phosphoribulokinase/uridine kinase</fullName>
    </submittedName>
</protein>
<dbReference type="EMBL" id="CP001997">
    <property type="protein sequence ID" value="ADE56565.1"/>
    <property type="molecule type" value="Genomic_DNA"/>
</dbReference>
<dbReference type="SMART" id="SM00382">
    <property type="entry name" value="AAA"/>
    <property type="match status" value="1"/>
</dbReference>
<keyword evidence="3" id="KW-1185">Reference proteome</keyword>
<name>D5EDD3_AMICL</name>
<dbReference type="OrthoDB" id="9764644at2"/>
<dbReference type="KEGG" id="aco:Amico_0423"/>
<dbReference type="PRINTS" id="PR00988">
    <property type="entry name" value="URIDINKINASE"/>
</dbReference>